<comment type="caution">
    <text evidence="2">The sequence shown here is derived from an EMBL/GenBank/DDBJ whole genome shotgun (WGS) entry which is preliminary data.</text>
</comment>
<name>A0A7C3LS65_9BACT</name>
<evidence type="ECO:0000259" key="1">
    <source>
        <dbReference type="Pfam" id="PF04028"/>
    </source>
</evidence>
<dbReference type="SUPFAM" id="SSF69593">
    <property type="entry name" value="Glycerol-3-phosphate (1)-acyltransferase"/>
    <property type="match status" value="1"/>
</dbReference>
<proteinExistence type="predicted"/>
<reference evidence="2" key="1">
    <citation type="journal article" date="2020" name="mSystems">
        <title>Genome- and Community-Level Interaction Insights into Carbon Utilization and Element Cycling Functions of Hydrothermarchaeota in Hydrothermal Sediment.</title>
        <authorList>
            <person name="Zhou Z."/>
            <person name="Liu Y."/>
            <person name="Xu W."/>
            <person name="Pan J."/>
            <person name="Luo Z.H."/>
            <person name="Li M."/>
        </authorList>
    </citation>
    <scope>NUCLEOTIDE SEQUENCE [LARGE SCALE GENOMIC DNA]</scope>
    <source>
        <strain evidence="2">SpSt-902</strain>
    </source>
</reference>
<dbReference type="AlphaFoldDB" id="A0A7C3LS65"/>
<dbReference type="InterPro" id="IPR007172">
    <property type="entry name" value="DUF374"/>
</dbReference>
<protein>
    <submittedName>
        <fullName evidence="2">DUF374 domain-containing protein</fullName>
    </submittedName>
</protein>
<dbReference type="Pfam" id="PF04028">
    <property type="entry name" value="DUF374"/>
    <property type="match status" value="1"/>
</dbReference>
<accession>A0A7C3LS65</accession>
<dbReference type="CDD" id="cd07983">
    <property type="entry name" value="LPLAT_DUF374-like"/>
    <property type="match status" value="1"/>
</dbReference>
<organism evidence="2">
    <name type="scientific">Leptospirillum ferriphilum</name>
    <dbReference type="NCBI Taxonomy" id="178606"/>
    <lineage>
        <taxon>Bacteria</taxon>
        <taxon>Pseudomonadati</taxon>
        <taxon>Nitrospirota</taxon>
        <taxon>Nitrospiria</taxon>
        <taxon>Nitrospirales</taxon>
        <taxon>Nitrospiraceae</taxon>
        <taxon>Leptospirillum</taxon>
    </lineage>
</organism>
<sequence>MSSSADFIRSVLEYSGATEKNKDLSEEPIHRCGPLMMGASFFVSLIVRCLKWTIRCHYSGFTEYRKKLERKEPVLIAFWHNQGLFMPFVYYGRWGKIRIIVSRSRDGALISSLLWWFGILSVRGSSSKGGSKALRELLKLGKDGCTSLVFTPDGPKGPIYEVKEGVAFLAGRTDKPLYLLSVAYTRFKECSSWDRFRIPSPFGKAYFACSPPLRFEPATKGGALEIQRLTIEKCLNRLNEIATALAESQITLRESEHLLSPAIFISL</sequence>
<dbReference type="EMBL" id="DTMM01000096">
    <property type="protein sequence ID" value="HFT93302.1"/>
    <property type="molecule type" value="Genomic_DNA"/>
</dbReference>
<feature type="domain" description="DUF374" evidence="1">
    <location>
        <begin position="90"/>
        <end position="158"/>
    </location>
</feature>
<gene>
    <name evidence="2" type="ORF">ENX03_05070</name>
</gene>
<evidence type="ECO:0000313" key="2">
    <source>
        <dbReference type="EMBL" id="HFT93302.1"/>
    </source>
</evidence>